<organism evidence="4">
    <name type="scientific">Taenia asiatica</name>
    <name type="common">Asian tapeworm</name>
    <dbReference type="NCBI Taxonomy" id="60517"/>
    <lineage>
        <taxon>Eukaryota</taxon>
        <taxon>Metazoa</taxon>
        <taxon>Spiralia</taxon>
        <taxon>Lophotrochozoa</taxon>
        <taxon>Platyhelminthes</taxon>
        <taxon>Cestoda</taxon>
        <taxon>Eucestoda</taxon>
        <taxon>Cyclophyllidea</taxon>
        <taxon>Taeniidae</taxon>
        <taxon>Taenia</taxon>
    </lineage>
</organism>
<reference evidence="4" key="1">
    <citation type="submission" date="2017-02" db="UniProtKB">
        <authorList>
            <consortium name="WormBaseParasite"/>
        </authorList>
    </citation>
    <scope>IDENTIFICATION</scope>
</reference>
<evidence type="ECO:0000313" key="2">
    <source>
        <dbReference type="EMBL" id="VDK37003.1"/>
    </source>
</evidence>
<feature type="compositionally biased region" description="Basic and acidic residues" evidence="1">
    <location>
        <begin position="62"/>
        <end position="71"/>
    </location>
</feature>
<evidence type="ECO:0000313" key="4">
    <source>
        <dbReference type="WBParaSite" id="TASK_0000659501-mRNA-1"/>
    </source>
</evidence>
<sequence length="71" mass="7554">MAESVLPIVPSSKHVQSSEMHRLRGLSSSSNFSSSSDAAPAAAPAGALNTDRSAFPRKAHPSARERRPNRK</sequence>
<evidence type="ECO:0000313" key="3">
    <source>
        <dbReference type="Proteomes" id="UP000282613"/>
    </source>
</evidence>
<reference evidence="2 3" key="2">
    <citation type="submission" date="2018-11" db="EMBL/GenBank/DDBJ databases">
        <authorList>
            <consortium name="Pathogen Informatics"/>
        </authorList>
    </citation>
    <scope>NUCLEOTIDE SEQUENCE [LARGE SCALE GENOMIC DNA]</scope>
</reference>
<proteinExistence type="predicted"/>
<protein>
    <submittedName>
        <fullName evidence="2 4">Uncharacterized protein</fullName>
    </submittedName>
</protein>
<feature type="region of interest" description="Disordered" evidence="1">
    <location>
        <begin position="1"/>
        <end position="71"/>
    </location>
</feature>
<dbReference type="Proteomes" id="UP000282613">
    <property type="component" value="Unassembled WGS sequence"/>
</dbReference>
<evidence type="ECO:0000256" key="1">
    <source>
        <dbReference type="SAM" id="MobiDB-lite"/>
    </source>
</evidence>
<feature type="compositionally biased region" description="Low complexity" evidence="1">
    <location>
        <begin position="27"/>
        <end position="47"/>
    </location>
</feature>
<accession>A0A0R3W8C0</accession>
<gene>
    <name evidence="2" type="ORF">TASK_LOCUS6596</name>
</gene>
<keyword evidence="3" id="KW-1185">Reference proteome</keyword>
<dbReference type="WBParaSite" id="TASK_0000659501-mRNA-1">
    <property type="protein sequence ID" value="TASK_0000659501-mRNA-1"/>
    <property type="gene ID" value="TASK_0000659501"/>
</dbReference>
<dbReference type="AlphaFoldDB" id="A0A0R3W8C0"/>
<dbReference type="EMBL" id="UYRS01018516">
    <property type="protein sequence ID" value="VDK37003.1"/>
    <property type="molecule type" value="Genomic_DNA"/>
</dbReference>
<name>A0A0R3W8C0_TAEAS</name>